<dbReference type="PIRSF" id="PIRSF016661">
    <property type="entry name" value="BioY"/>
    <property type="match status" value="1"/>
</dbReference>
<dbReference type="OrthoDB" id="1496139at2"/>
<protein>
    <recommendedName>
        <fullName evidence="2">Biotin transporter</fullName>
    </recommendedName>
</protein>
<proteinExistence type="inferred from homology"/>
<evidence type="ECO:0000256" key="3">
    <source>
        <dbReference type="SAM" id="Phobius"/>
    </source>
</evidence>
<accession>A0A516G628</accession>
<dbReference type="KEGG" id="orz:FNH13_00510"/>
<feature type="transmembrane region" description="Helical" evidence="3">
    <location>
        <begin position="25"/>
        <end position="48"/>
    </location>
</feature>
<reference evidence="4 5" key="1">
    <citation type="submission" date="2019-07" db="EMBL/GenBank/DDBJ databases">
        <title>complete genome sequencing of Ornithinimicrobium sp. H23M54.</title>
        <authorList>
            <person name="Bae J.-W."/>
            <person name="Lee S.-Y."/>
        </authorList>
    </citation>
    <scope>NUCLEOTIDE SEQUENCE [LARGE SCALE GENOMIC DNA]</scope>
    <source>
        <strain evidence="4 5">H23M54</strain>
    </source>
</reference>
<comment type="similarity">
    <text evidence="1 2">Belongs to the BioY family.</text>
</comment>
<dbReference type="GO" id="GO:0005886">
    <property type="term" value="C:plasma membrane"/>
    <property type="evidence" value="ECO:0007669"/>
    <property type="project" value="UniProtKB-SubCell"/>
</dbReference>
<evidence type="ECO:0000256" key="2">
    <source>
        <dbReference type="PIRNR" id="PIRNR016661"/>
    </source>
</evidence>
<dbReference type="RefSeq" id="WP_143781647.1">
    <property type="nucleotide sequence ID" value="NZ_CP041616.1"/>
</dbReference>
<name>A0A516G628_9MICO</name>
<keyword evidence="5" id="KW-1185">Reference proteome</keyword>
<keyword evidence="2 3" id="KW-0472">Membrane</keyword>
<evidence type="ECO:0000256" key="1">
    <source>
        <dbReference type="ARBA" id="ARBA00010692"/>
    </source>
</evidence>
<keyword evidence="3" id="KW-0812">Transmembrane</keyword>
<dbReference type="InterPro" id="IPR003784">
    <property type="entry name" value="BioY"/>
</dbReference>
<dbReference type="GO" id="GO:0015225">
    <property type="term" value="F:biotin transmembrane transporter activity"/>
    <property type="evidence" value="ECO:0007669"/>
    <property type="project" value="UniProtKB-UniRule"/>
</dbReference>
<dbReference type="PANTHER" id="PTHR34295">
    <property type="entry name" value="BIOTIN TRANSPORTER BIOY"/>
    <property type="match status" value="1"/>
</dbReference>
<dbReference type="Gene3D" id="1.10.1760.20">
    <property type="match status" value="1"/>
</dbReference>
<dbReference type="Proteomes" id="UP000315395">
    <property type="component" value="Chromosome"/>
</dbReference>
<dbReference type="Pfam" id="PF02632">
    <property type="entry name" value="BioY"/>
    <property type="match status" value="1"/>
</dbReference>
<feature type="transmembrane region" description="Helical" evidence="3">
    <location>
        <begin position="131"/>
        <end position="151"/>
    </location>
</feature>
<feature type="transmembrane region" description="Helical" evidence="3">
    <location>
        <begin position="163"/>
        <end position="187"/>
    </location>
</feature>
<dbReference type="AlphaFoldDB" id="A0A516G628"/>
<feature type="transmembrane region" description="Helical" evidence="3">
    <location>
        <begin position="94"/>
        <end position="119"/>
    </location>
</feature>
<gene>
    <name evidence="4" type="ORF">FNH13_00510</name>
</gene>
<keyword evidence="2" id="KW-0813">Transport</keyword>
<sequence>MTLSLAVGRPTLADHVVPRGLVTDISLVVGGAALTGLLAQVAIPLWPVPITGQTLAVLLVGSTLGASRGALSMLVYALVGVAGVPWFSDSGHGIAWLLGSSGGYIVGFILAAALTGWLAQRQWDRKFLHAAVTFLAGSGVVFLIGLPWLAVVTGADLVQTLQWGLVPFIPGGIVKALVAAALIPAIWQSVRRLDEAKGGDLR</sequence>
<organism evidence="4 5">
    <name type="scientific">Ornithinimicrobium ciconiae</name>
    <dbReference type="NCBI Taxonomy" id="2594265"/>
    <lineage>
        <taxon>Bacteria</taxon>
        <taxon>Bacillati</taxon>
        <taxon>Actinomycetota</taxon>
        <taxon>Actinomycetes</taxon>
        <taxon>Micrococcales</taxon>
        <taxon>Ornithinimicrobiaceae</taxon>
        <taxon>Ornithinimicrobium</taxon>
    </lineage>
</organism>
<keyword evidence="2" id="KW-1003">Cell membrane</keyword>
<evidence type="ECO:0000313" key="5">
    <source>
        <dbReference type="Proteomes" id="UP000315395"/>
    </source>
</evidence>
<dbReference type="PANTHER" id="PTHR34295:SF1">
    <property type="entry name" value="BIOTIN TRANSPORTER BIOY"/>
    <property type="match status" value="1"/>
</dbReference>
<evidence type="ECO:0000313" key="4">
    <source>
        <dbReference type="EMBL" id="QDO86984.1"/>
    </source>
</evidence>
<keyword evidence="3" id="KW-1133">Transmembrane helix</keyword>
<comment type="subcellular location">
    <subcellularLocation>
        <location evidence="2">Cell membrane</location>
        <topology evidence="2">Multi-pass membrane protein</topology>
    </subcellularLocation>
</comment>
<dbReference type="EMBL" id="CP041616">
    <property type="protein sequence ID" value="QDO86984.1"/>
    <property type="molecule type" value="Genomic_DNA"/>
</dbReference>